<dbReference type="EMBL" id="JACIIZ010000004">
    <property type="protein sequence ID" value="MBB6251085.1"/>
    <property type="molecule type" value="Genomic_DNA"/>
</dbReference>
<feature type="domain" description="Carboxymuconolactone decarboxylase-like" evidence="1">
    <location>
        <begin position="21"/>
        <end position="98"/>
    </location>
</feature>
<organism evidence="2 3">
    <name type="scientific">Nitrospirillum iridis</name>
    <dbReference type="NCBI Taxonomy" id="765888"/>
    <lineage>
        <taxon>Bacteria</taxon>
        <taxon>Pseudomonadati</taxon>
        <taxon>Pseudomonadota</taxon>
        <taxon>Alphaproteobacteria</taxon>
        <taxon>Rhodospirillales</taxon>
        <taxon>Azospirillaceae</taxon>
        <taxon>Nitrospirillum</taxon>
    </lineage>
</organism>
<dbReference type="AlphaFoldDB" id="A0A7X0ECG3"/>
<comment type="caution">
    <text evidence="2">The sequence shown here is derived from an EMBL/GenBank/DDBJ whole genome shotgun (WGS) entry which is preliminary data.</text>
</comment>
<dbReference type="Proteomes" id="UP000539175">
    <property type="component" value="Unassembled WGS sequence"/>
</dbReference>
<proteinExistence type="predicted"/>
<evidence type="ECO:0000313" key="2">
    <source>
        <dbReference type="EMBL" id="MBB6251085.1"/>
    </source>
</evidence>
<keyword evidence="2" id="KW-0575">Peroxidase</keyword>
<name>A0A7X0ECG3_9PROT</name>
<dbReference type="InterPro" id="IPR004675">
    <property type="entry name" value="AhpD_core"/>
</dbReference>
<keyword evidence="3" id="KW-1185">Reference proteome</keyword>
<dbReference type="Gene3D" id="1.20.1290.10">
    <property type="entry name" value="AhpD-like"/>
    <property type="match status" value="1"/>
</dbReference>
<dbReference type="InterPro" id="IPR003779">
    <property type="entry name" value="CMD-like"/>
</dbReference>
<dbReference type="PANTHER" id="PTHR34846:SF10">
    <property type="entry name" value="CYTOPLASMIC PROTEIN"/>
    <property type="match status" value="1"/>
</dbReference>
<evidence type="ECO:0000313" key="3">
    <source>
        <dbReference type="Proteomes" id="UP000539175"/>
    </source>
</evidence>
<accession>A0A7X0ECG3</accession>
<gene>
    <name evidence="2" type="ORF">FHS74_001630</name>
</gene>
<dbReference type="RefSeq" id="WP_184799298.1">
    <property type="nucleotide sequence ID" value="NZ_JACIIZ010000004.1"/>
</dbReference>
<dbReference type="InterPro" id="IPR029032">
    <property type="entry name" value="AhpD-like"/>
</dbReference>
<keyword evidence="2" id="KW-0560">Oxidoreductase</keyword>
<dbReference type="GO" id="GO:0051920">
    <property type="term" value="F:peroxiredoxin activity"/>
    <property type="evidence" value="ECO:0007669"/>
    <property type="project" value="InterPro"/>
</dbReference>
<reference evidence="2 3" key="1">
    <citation type="submission" date="2020-08" db="EMBL/GenBank/DDBJ databases">
        <title>Genomic Encyclopedia of Type Strains, Phase IV (KMG-IV): sequencing the most valuable type-strain genomes for metagenomic binning, comparative biology and taxonomic classification.</title>
        <authorList>
            <person name="Goeker M."/>
        </authorList>
    </citation>
    <scope>NUCLEOTIDE SEQUENCE [LARGE SCALE GENOMIC DNA]</scope>
    <source>
        <strain evidence="2 3">DSM 22198</strain>
    </source>
</reference>
<evidence type="ECO:0000259" key="1">
    <source>
        <dbReference type="Pfam" id="PF02627"/>
    </source>
</evidence>
<dbReference type="Pfam" id="PF02627">
    <property type="entry name" value="CMD"/>
    <property type="match status" value="1"/>
</dbReference>
<dbReference type="SUPFAM" id="SSF69118">
    <property type="entry name" value="AhpD-like"/>
    <property type="match status" value="1"/>
</dbReference>
<sequence length="159" mass="17205">MSTHTPRLNNAFKLAPDTIKGMIAVEAAIQASGLEPALLELVKMRASQINGCAFCLHMHATDARKHGESEMRLYLLNAWRESSLYSERERAALAWTEALTRVADTGAPDGDYALVKANFTDVGQVQLTLAIGAINLWNRLQVGFRAAHPPVVHAGVAAA</sequence>
<protein>
    <submittedName>
        <fullName evidence="2">AhpD family alkylhydroperoxidase</fullName>
    </submittedName>
</protein>
<dbReference type="NCBIfam" id="TIGR00778">
    <property type="entry name" value="ahpD_dom"/>
    <property type="match status" value="1"/>
</dbReference>
<dbReference type="PANTHER" id="PTHR34846">
    <property type="entry name" value="4-CARBOXYMUCONOLACTONE DECARBOXYLASE FAMILY PROTEIN (AFU_ORTHOLOGUE AFUA_6G11590)"/>
    <property type="match status" value="1"/>
</dbReference>